<dbReference type="Proteomes" id="UP000015104">
    <property type="component" value="Unassembled WGS sequence"/>
</dbReference>
<dbReference type="FunFam" id="1.25.40.570:FF:000008">
    <property type="entry name" value="COP9 signalosome complex subunit 3"/>
    <property type="match status" value="1"/>
</dbReference>
<proteinExistence type="inferred from homology"/>
<reference evidence="10" key="1">
    <citation type="submission" date="2011-08" db="EMBL/GenBank/DDBJ databases">
        <authorList>
            <person name="Rombauts S."/>
        </authorList>
    </citation>
    <scope>NUCLEOTIDE SEQUENCE</scope>
    <source>
        <strain evidence="10">London</strain>
    </source>
</reference>
<sequence length="412" mass="46703">MSTSLDQFASSVRNLSATGNFEKLNELCNKSKDLLSKNYGQLDDILQTFDLQEHSLGILTILVCKAALDGAKDDEALLHLIEDFIAGCSSEQVKSALDNYNSLIHSYTNFLVLKKQAIRGIIHLQKAITKIRLHQSQLTFIHADLCQLCILAKCFKPALKFLDVEINSIAKDAGPSEVKYFLLYYYYGGMIYASLKNWDRSLYFFEVALTTPSMAISMIMVEAYKKYILVSLILDGKFPSLPKYTSSIITRFSKNFSSPYKNLATAYATHDSNEVSNVIQKYSATFNADNNMGLVKQCLVSLHKKNIQKLTKTFLTLSLNDMADRVQLSSAKEAEFYVLKMIEDGEIFASINQKDGMVVFLDNPEKFNSAKVFRKLEDEMKTCIALDENLRKMNHEIAINPKYLHKIRVEPE</sequence>
<gene>
    <name evidence="9" type="primary">107369284</name>
</gene>
<keyword evidence="10" id="KW-1185">Reference proteome</keyword>
<dbReference type="Gene3D" id="1.25.40.570">
    <property type="match status" value="1"/>
</dbReference>
<dbReference type="PANTHER" id="PTHR10758">
    <property type="entry name" value="26S PROTEASOME NON-ATPASE REGULATORY SUBUNIT 3/COP9 SIGNALOSOME COMPLEX SUBUNIT 3"/>
    <property type="match status" value="1"/>
</dbReference>
<dbReference type="GO" id="GO:0005737">
    <property type="term" value="C:cytoplasm"/>
    <property type="evidence" value="ECO:0007669"/>
    <property type="project" value="UniProtKB-SubCell"/>
</dbReference>
<dbReference type="KEGG" id="tut:107369284"/>
<comment type="subcellular location">
    <subcellularLocation>
        <location evidence="2">Cytoplasm</location>
    </subcellularLocation>
    <subcellularLocation>
        <location evidence="1">Nucleus</location>
    </subcellularLocation>
</comment>
<dbReference type="OrthoDB" id="29061at2759"/>
<keyword evidence="5" id="KW-0963">Cytoplasm</keyword>
<organism evidence="9 10">
    <name type="scientific">Tetranychus urticae</name>
    <name type="common">Two-spotted spider mite</name>
    <dbReference type="NCBI Taxonomy" id="32264"/>
    <lineage>
        <taxon>Eukaryota</taxon>
        <taxon>Metazoa</taxon>
        <taxon>Ecdysozoa</taxon>
        <taxon>Arthropoda</taxon>
        <taxon>Chelicerata</taxon>
        <taxon>Arachnida</taxon>
        <taxon>Acari</taxon>
        <taxon>Acariformes</taxon>
        <taxon>Trombidiformes</taxon>
        <taxon>Prostigmata</taxon>
        <taxon>Eleutherengona</taxon>
        <taxon>Raphignathae</taxon>
        <taxon>Tetranychoidea</taxon>
        <taxon>Tetranychidae</taxon>
        <taxon>Tetranychus</taxon>
    </lineage>
</organism>
<dbReference type="OMA" id="NHYHDLV"/>
<evidence type="ECO:0000256" key="3">
    <source>
        <dbReference type="ARBA" id="ARBA00007084"/>
    </source>
</evidence>
<dbReference type="SMART" id="SM00088">
    <property type="entry name" value="PINT"/>
    <property type="match status" value="1"/>
</dbReference>
<dbReference type="InterPro" id="IPR050756">
    <property type="entry name" value="CSN3"/>
</dbReference>
<evidence type="ECO:0000313" key="10">
    <source>
        <dbReference type="Proteomes" id="UP000015104"/>
    </source>
</evidence>
<evidence type="ECO:0000256" key="2">
    <source>
        <dbReference type="ARBA" id="ARBA00004496"/>
    </source>
</evidence>
<protein>
    <recommendedName>
        <fullName evidence="4">COP9 signalosome complex subunit 3</fullName>
    </recommendedName>
</protein>
<evidence type="ECO:0000259" key="8">
    <source>
        <dbReference type="PROSITE" id="PS50250"/>
    </source>
</evidence>
<dbReference type="PANTHER" id="PTHR10758:SF1">
    <property type="entry name" value="COP9 SIGNALOSOME COMPLEX SUBUNIT 3"/>
    <property type="match status" value="1"/>
</dbReference>
<evidence type="ECO:0000256" key="7">
    <source>
        <dbReference type="ARBA" id="ARBA00023242"/>
    </source>
</evidence>
<keyword evidence="6" id="KW-0736">Signalosome</keyword>
<evidence type="ECO:0000256" key="1">
    <source>
        <dbReference type="ARBA" id="ARBA00004123"/>
    </source>
</evidence>
<dbReference type="PROSITE" id="PS50250">
    <property type="entry name" value="PCI"/>
    <property type="match status" value="1"/>
</dbReference>
<name>T1JTI7_TETUR</name>
<keyword evidence="7" id="KW-0539">Nucleus</keyword>
<dbReference type="InterPro" id="IPR000717">
    <property type="entry name" value="PCI_dom"/>
</dbReference>
<dbReference type="Pfam" id="PF22788">
    <property type="entry name" value="COP9_hel_rpt"/>
    <property type="match status" value="1"/>
</dbReference>
<dbReference type="eggNOG" id="KOG2582">
    <property type="taxonomic scope" value="Eukaryota"/>
</dbReference>
<comment type="similarity">
    <text evidence="3">Belongs to the CSN3 family.</text>
</comment>
<dbReference type="Pfam" id="PF01399">
    <property type="entry name" value="PCI"/>
    <property type="match status" value="1"/>
</dbReference>
<dbReference type="STRING" id="32264.T1JTI7"/>
<evidence type="ECO:0000256" key="5">
    <source>
        <dbReference type="ARBA" id="ARBA00022490"/>
    </source>
</evidence>
<dbReference type="EMBL" id="CAEY01000481">
    <property type="status" value="NOT_ANNOTATED_CDS"/>
    <property type="molecule type" value="Genomic_DNA"/>
</dbReference>
<evidence type="ECO:0000313" key="9">
    <source>
        <dbReference type="EnsemblMetazoa" id="tetur01g14290.1"/>
    </source>
</evidence>
<evidence type="ECO:0000256" key="4">
    <source>
        <dbReference type="ARBA" id="ARBA00014878"/>
    </source>
</evidence>
<dbReference type="InterPro" id="IPR055089">
    <property type="entry name" value="COP9_N"/>
</dbReference>
<accession>T1JTI7</accession>
<dbReference type="HOGENOM" id="CLU_028825_0_1_1"/>
<dbReference type="InterPro" id="IPR036390">
    <property type="entry name" value="WH_DNA-bd_sf"/>
</dbReference>
<evidence type="ECO:0000256" key="6">
    <source>
        <dbReference type="ARBA" id="ARBA00022790"/>
    </source>
</evidence>
<dbReference type="FunFam" id="1.10.10.10:FF:000354">
    <property type="entry name" value="COP9 signalosome complex subunit 3"/>
    <property type="match status" value="1"/>
</dbReference>
<dbReference type="SUPFAM" id="SSF46785">
    <property type="entry name" value="Winged helix' DNA-binding domain"/>
    <property type="match status" value="1"/>
</dbReference>
<feature type="domain" description="PCI" evidence="8">
    <location>
        <begin position="200"/>
        <end position="365"/>
    </location>
</feature>
<dbReference type="GO" id="GO:0008180">
    <property type="term" value="C:COP9 signalosome"/>
    <property type="evidence" value="ECO:0007669"/>
    <property type="project" value="UniProtKB-KW"/>
</dbReference>
<dbReference type="EnsemblMetazoa" id="tetur01g14290.1">
    <property type="protein sequence ID" value="tetur01g14290.1"/>
    <property type="gene ID" value="tetur01g14290"/>
</dbReference>
<dbReference type="GO" id="GO:0006511">
    <property type="term" value="P:ubiquitin-dependent protein catabolic process"/>
    <property type="evidence" value="ECO:0007669"/>
    <property type="project" value="TreeGrafter"/>
</dbReference>
<reference evidence="9" key="2">
    <citation type="submission" date="2015-06" db="UniProtKB">
        <authorList>
            <consortium name="EnsemblMetazoa"/>
        </authorList>
    </citation>
    <scope>IDENTIFICATION</scope>
</reference>
<dbReference type="AlphaFoldDB" id="T1JTI7"/>